<dbReference type="Pfam" id="PF00431">
    <property type="entry name" value="CUB"/>
    <property type="match status" value="1"/>
</dbReference>
<dbReference type="EnsemblProtists" id="EOD13891">
    <property type="protein sequence ID" value="EOD13891"/>
    <property type="gene ID" value="EMIHUDRAFT_103735"/>
</dbReference>
<proteinExistence type="predicted"/>
<evidence type="ECO:0000256" key="1">
    <source>
        <dbReference type="ARBA" id="ARBA00022441"/>
    </source>
</evidence>
<feature type="compositionally biased region" description="Basic and acidic residues" evidence="4">
    <location>
        <begin position="854"/>
        <end position="863"/>
    </location>
</feature>
<evidence type="ECO:0000256" key="5">
    <source>
        <dbReference type="SAM" id="Phobius"/>
    </source>
</evidence>
<dbReference type="KEGG" id="ehx:EMIHUDRAFT_103735"/>
<evidence type="ECO:0000313" key="8">
    <source>
        <dbReference type="EnsemblProtists" id="EOD13891"/>
    </source>
</evidence>
<dbReference type="PaxDb" id="2903-EOD13891"/>
<keyword evidence="9" id="KW-1185">Reference proteome</keyword>
<reference evidence="9" key="1">
    <citation type="journal article" date="2013" name="Nature">
        <title>Pan genome of the phytoplankton Emiliania underpins its global distribution.</title>
        <authorList>
            <person name="Read B.A."/>
            <person name="Kegel J."/>
            <person name="Klute M.J."/>
            <person name="Kuo A."/>
            <person name="Lefebvre S.C."/>
            <person name="Maumus F."/>
            <person name="Mayer C."/>
            <person name="Miller J."/>
            <person name="Monier A."/>
            <person name="Salamov A."/>
            <person name="Young J."/>
            <person name="Aguilar M."/>
            <person name="Claverie J.M."/>
            <person name="Frickenhaus S."/>
            <person name="Gonzalez K."/>
            <person name="Herman E.K."/>
            <person name="Lin Y.C."/>
            <person name="Napier J."/>
            <person name="Ogata H."/>
            <person name="Sarno A.F."/>
            <person name="Shmutz J."/>
            <person name="Schroeder D."/>
            <person name="de Vargas C."/>
            <person name="Verret F."/>
            <person name="von Dassow P."/>
            <person name="Valentin K."/>
            <person name="Van de Peer Y."/>
            <person name="Wheeler G."/>
            <person name="Dacks J.B."/>
            <person name="Delwiche C.F."/>
            <person name="Dyhrman S.T."/>
            <person name="Glockner G."/>
            <person name="John U."/>
            <person name="Richards T."/>
            <person name="Worden A.Z."/>
            <person name="Zhang X."/>
            <person name="Grigoriev I.V."/>
            <person name="Allen A.E."/>
            <person name="Bidle K."/>
            <person name="Borodovsky M."/>
            <person name="Bowler C."/>
            <person name="Brownlee C."/>
            <person name="Cock J.M."/>
            <person name="Elias M."/>
            <person name="Gladyshev V.N."/>
            <person name="Groth M."/>
            <person name="Guda C."/>
            <person name="Hadaegh A."/>
            <person name="Iglesias-Rodriguez M.D."/>
            <person name="Jenkins J."/>
            <person name="Jones B.M."/>
            <person name="Lawson T."/>
            <person name="Leese F."/>
            <person name="Lindquist E."/>
            <person name="Lobanov A."/>
            <person name="Lomsadze A."/>
            <person name="Malik S.B."/>
            <person name="Marsh M.E."/>
            <person name="Mackinder L."/>
            <person name="Mock T."/>
            <person name="Mueller-Roeber B."/>
            <person name="Pagarete A."/>
            <person name="Parker M."/>
            <person name="Probert I."/>
            <person name="Quesneville H."/>
            <person name="Raines C."/>
            <person name="Rensing S.A."/>
            <person name="Riano-Pachon D.M."/>
            <person name="Richier S."/>
            <person name="Rokitta S."/>
            <person name="Shiraiwa Y."/>
            <person name="Soanes D.M."/>
            <person name="van der Giezen M."/>
            <person name="Wahlund T.M."/>
            <person name="Williams B."/>
            <person name="Wilson W."/>
            <person name="Wolfe G."/>
            <person name="Wurch L.L."/>
        </authorList>
    </citation>
    <scope>NUCLEOTIDE SEQUENCE</scope>
</reference>
<feature type="signal peptide" evidence="6">
    <location>
        <begin position="1"/>
        <end position="23"/>
    </location>
</feature>
<keyword evidence="5" id="KW-0812">Transmembrane</keyword>
<dbReference type="PROSITE" id="PS01180">
    <property type="entry name" value="CUB"/>
    <property type="match status" value="1"/>
</dbReference>
<dbReference type="InterPro" id="IPR035914">
    <property type="entry name" value="Sperma_CUB_dom_sf"/>
</dbReference>
<dbReference type="PANTHER" id="PTHR46093">
    <property type="entry name" value="ACYL-COA-BINDING DOMAIN-CONTAINING PROTEIN 5"/>
    <property type="match status" value="1"/>
</dbReference>
<organism evidence="8 9">
    <name type="scientific">Emiliania huxleyi (strain CCMP1516)</name>
    <dbReference type="NCBI Taxonomy" id="280463"/>
    <lineage>
        <taxon>Eukaryota</taxon>
        <taxon>Haptista</taxon>
        <taxon>Haptophyta</taxon>
        <taxon>Prymnesiophyceae</taxon>
        <taxon>Isochrysidales</taxon>
        <taxon>Noelaerhabdaceae</taxon>
        <taxon>Emiliania</taxon>
    </lineage>
</organism>
<reference evidence="8" key="2">
    <citation type="submission" date="2024-10" db="UniProtKB">
        <authorList>
            <consortium name="EnsemblProtists"/>
        </authorList>
    </citation>
    <scope>IDENTIFICATION</scope>
</reference>
<dbReference type="SUPFAM" id="SSF117281">
    <property type="entry name" value="Kelch motif"/>
    <property type="match status" value="2"/>
</dbReference>
<keyword evidence="5" id="KW-0472">Membrane</keyword>
<evidence type="ECO:0000256" key="6">
    <source>
        <dbReference type="SAM" id="SignalP"/>
    </source>
</evidence>
<dbReference type="Gene3D" id="2.120.10.80">
    <property type="entry name" value="Kelch-type beta propeller"/>
    <property type="match status" value="2"/>
</dbReference>
<dbReference type="AlphaFoldDB" id="A0A0D3IRK6"/>
<feature type="compositionally biased region" description="Basic and acidic residues" evidence="4">
    <location>
        <begin position="744"/>
        <end position="757"/>
    </location>
</feature>
<keyword evidence="6" id="KW-0732">Signal</keyword>
<dbReference type="GeneID" id="17259917"/>
<dbReference type="InterPro" id="IPR015915">
    <property type="entry name" value="Kelch-typ_b-propeller"/>
</dbReference>
<feature type="compositionally biased region" description="Basic and acidic residues" evidence="4">
    <location>
        <begin position="712"/>
        <end position="721"/>
    </location>
</feature>
<name>A0A0D3IRK6_EMIH1</name>
<feature type="region of interest" description="Disordered" evidence="4">
    <location>
        <begin position="771"/>
        <end position="791"/>
    </location>
</feature>
<evidence type="ECO:0000313" key="9">
    <source>
        <dbReference type="Proteomes" id="UP000013827"/>
    </source>
</evidence>
<sequence>MPPTTHQVVGRPLLAALALVAAGAEQYLVFEQECCSAQPQPAARALTSAVLQHPVSAAVVSGQRVWSFGGMSGSDTSSVFADLWMYAVGDGTWLELSPAGLRPRARRGAPMAAFSNQLAVLWGGSQSTGSTAAPLSPETTQTVFMLDLHRSLPRWQIVTVLTTPVAVATTGVTSDGSPPAERERHTATLVKLPFVPGDPDGMVVFGGQDATGVGLSDVHALHFNADATQPEGRWYSLSPSGETPPPRLGHSACAAFENLIVFGGVNPLALTQRMYSDVHILSLHGNRWSAPVLVGTDEPPGREGHAMLYVAGTATVFVFGGVNAAGDILSDLWSFSVYSAVAGQLAWTRPIAMSDAPQPRWGATALASASSALLMGGLSTGHAPLSDVWSLRPGCGGNLTLSAARGSFGDGSHQYPSNVDCRWLIQPAVANANVRVSFSSLHILDPADRVLLFDGSDVLAPRLNGNGYTGEMLPPSTTSTGMSMLVQFTSDGSDVSGGFEAVYEAVCRPGFTFSEYSNDCEPCPIGSYAAGPDSPCAHPLAALLTARHLGLQAGYASNGLLGESLQCSVCYEGGECPAGGAVRARPGWCRVVLESDPSQAITPLAFAKCCDSSQCPGGSGESARCSDSIGVVTPTESCTVAAYSWDTMSRLRLTAGTWASMAVILAALLLLCCALGVACGARTAGRRTRRIASAQRSSGRKAVGGVRPVRMVPDRHQRMEMDMDEACSDTLSRSSADSAGWSRHQRDRDRGPPHGDDMMVLALDEFASMSKSDPAAASSRGGPVGATPGALAELTPSGLSLAMLGQGASTAVGDAGGEVEQVPSPKKKGRRASTKGGVRGEGEEQGSGASEVEETNRGLESGR</sequence>
<feature type="region of interest" description="Disordered" evidence="4">
    <location>
        <begin position="810"/>
        <end position="863"/>
    </location>
</feature>
<dbReference type="Pfam" id="PF24681">
    <property type="entry name" value="Kelch_KLHDC2_KLHL20_DRC7"/>
    <property type="match status" value="1"/>
</dbReference>
<dbReference type="SMART" id="SM00042">
    <property type="entry name" value="CUB"/>
    <property type="match status" value="1"/>
</dbReference>
<feature type="transmembrane region" description="Helical" evidence="5">
    <location>
        <begin position="658"/>
        <end position="681"/>
    </location>
</feature>
<dbReference type="RefSeq" id="XP_005766320.1">
    <property type="nucleotide sequence ID" value="XM_005766263.1"/>
</dbReference>
<dbReference type="Gene3D" id="2.60.120.290">
    <property type="entry name" value="Spermadhesin, CUB domain"/>
    <property type="match status" value="1"/>
</dbReference>
<dbReference type="InterPro" id="IPR000859">
    <property type="entry name" value="CUB_dom"/>
</dbReference>
<evidence type="ECO:0000256" key="4">
    <source>
        <dbReference type="SAM" id="MobiDB-lite"/>
    </source>
</evidence>
<feature type="chain" id="PRO_5044291191" description="CUB domain-containing protein" evidence="6">
    <location>
        <begin position="24"/>
        <end position="863"/>
    </location>
</feature>
<dbReference type="STRING" id="2903.R1DSY8"/>
<dbReference type="eggNOG" id="KOG0379">
    <property type="taxonomic scope" value="Eukaryota"/>
</dbReference>
<feature type="region of interest" description="Disordered" evidence="4">
    <location>
        <begin position="688"/>
        <end position="757"/>
    </location>
</feature>
<protein>
    <recommendedName>
        <fullName evidence="7">CUB domain-containing protein</fullName>
    </recommendedName>
</protein>
<accession>A0A0D3IRK6</accession>
<evidence type="ECO:0000259" key="7">
    <source>
        <dbReference type="PROSITE" id="PS01180"/>
    </source>
</evidence>
<evidence type="ECO:0000256" key="2">
    <source>
        <dbReference type="ARBA" id="ARBA00022737"/>
    </source>
</evidence>
<evidence type="ECO:0000256" key="3">
    <source>
        <dbReference type="ARBA" id="ARBA00023157"/>
    </source>
</evidence>
<keyword evidence="3" id="KW-1015">Disulfide bond</keyword>
<dbReference type="PANTHER" id="PTHR46093:SF18">
    <property type="entry name" value="FIBRONECTIN TYPE-III DOMAIN-CONTAINING PROTEIN"/>
    <property type="match status" value="1"/>
</dbReference>
<dbReference type="Proteomes" id="UP000013827">
    <property type="component" value="Unassembled WGS sequence"/>
</dbReference>
<dbReference type="HOGENOM" id="CLU_331890_0_0_1"/>
<keyword evidence="1" id="KW-0880">Kelch repeat</keyword>
<dbReference type="SUPFAM" id="SSF49854">
    <property type="entry name" value="Spermadhesin, CUB domain"/>
    <property type="match status" value="1"/>
</dbReference>
<keyword evidence="5" id="KW-1133">Transmembrane helix</keyword>
<dbReference type="CDD" id="cd00041">
    <property type="entry name" value="CUB"/>
    <property type="match status" value="1"/>
</dbReference>
<feature type="domain" description="CUB" evidence="7">
    <location>
        <begin position="395"/>
        <end position="506"/>
    </location>
</feature>
<keyword evidence="2" id="KW-0677">Repeat</keyword>